<name>A0A9Q0J4E6_9ROSI</name>
<comment type="caution">
    <text evidence="1">The sequence shown here is derived from an EMBL/GenBank/DDBJ whole genome shotgun (WGS) entry which is preliminary data.</text>
</comment>
<organism evidence="1 2">
    <name type="scientific">Turnera subulata</name>
    <dbReference type="NCBI Taxonomy" id="218843"/>
    <lineage>
        <taxon>Eukaryota</taxon>
        <taxon>Viridiplantae</taxon>
        <taxon>Streptophyta</taxon>
        <taxon>Embryophyta</taxon>
        <taxon>Tracheophyta</taxon>
        <taxon>Spermatophyta</taxon>
        <taxon>Magnoliopsida</taxon>
        <taxon>eudicotyledons</taxon>
        <taxon>Gunneridae</taxon>
        <taxon>Pentapetalae</taxon>
        <taxon>rosids</taxon>
        <taxon>fabids</taxon>
        <taxon>Malpighiales</taxon>
        <taxon>Passifloraceae</taxon>
        <taxon>Turnera</taxon>
    </lineage>
</organism>
<evidence type="ECO:0000313" key="1">
    <source>
        <dbReference type="EMBL" id="KAJ4829231.1"/>
    </source>
</evidence>
<dbReference type="AlphaFoldDB" id="A0A9Q0J4E6"/>
<reference evidence="1" key="1">
    <citation type="submission" date="2022-02" db="EMBL/GenBank/DDBJ databases">
        <authorList>
            <person name="Henning P.M."/>
            <person name="McCubbin A.G."/>
            <person name="Shore J.S."/>
        </authorList>
    </citation>
    <scope>NUCLEOTIDE SEQUENCE</scope>
    <source>
        <strain evidence="1">F60SS</strain>
        <tissue evidence="1">Leaves</tissue>
    </source>
</reference>
<keyword evidence="2" id="KW-1185">Reference proteome</keyword>
<sequence length="204" mass="23177">MATVTGSAEIPLLGGKRYPHSPVEEIIPGPDSKRQKVDDVENLKKEEIVKLFKQYGEFARISDGFIVDEELAKTLPKDKYGIYPYPYPVDLVGNGHPSKARSCTIKCIEYYNKQQKGRNFQFKGFLAANVTDWFCYHYLLTVEVEDMSVSAPYPVHAFRVAAGAPTTDENSPIEPRFLLKPDNTLVYLTMPPYELLFQEDEEDS</sequence>
<accession>A0A9Q0J4E6</accession>
<dbReference type="EMBL" id="JAKUCV010005953">
    <property type="protein sequence ID" value="KAJ4829231.1"/>
    <property type="molecule type" value="Genomic_DNA"/>
</dbReference>
<protein>
    <submittedName>
        <fullName evidence="1">Uncharacterized protein</fullName>
    </submittedName>
</protein>
<dbReference type="Proteomes" id="UP001141552">
    <property type="component" value="Unassembled WGS sequence"/>
</dbReference>
<proteinExistence type="predicted"/>
<gene>
    <name evidence="1" type="ORF">Tsubulata_024771</name>
</gene>
<reference evidence="1" key="2">
    <citation type="journal article" date="2023" name="Plants (Basel)">
        <title>Annotation of the Turnera subulata (Passifloraceae) Draft Genome Reveals the S-Locus Evolved after the Divergence of Turneroideae from Passifloroideae in a Stepwise Manner.</title>
        <authorList>
            <person name="Henning P.M."/>
            <person name="Roalson E.H."/>
            <person name="Mir W."/>
            <person name="McCubbin A.G."/>
            <person name="Shore J.S."/>
        </authorList>
    </citation>
    <scope>NUCLEOTIDE SEQUENCE</scope>
    <source>
        <strain evidence="1">F60SS</strain>
    </source>
</reference>
<evidence type="ECO:0000313" key="2">
    <source>
        <dbReference type="Proteomes" id="UP001141552"/>
    </source>
</evidence>